<feature type="binding site" evidence="4">
    <location>
        <position position="231"/>
    </location>
    <ligand>
        <name>Zn(2+)</name>
        <dbReference type="ChEBI" id="CHEBI:29105"/>
    </ligand>
</feature>
<evidence type="ECO:0000256" key="2">
    <source>
        <dbReference type="ARBA" id="ARBA00022801"/>
    </source>
</evidence>
<dbReference type="InterPro" id="IPR031329">
    <property type="entry name" value="NEUT/ALK_ceramidase_N"/>
</dbReference>
<evidence type="ECO:0000259" key="7">
    <source>
        <dbReference type="Pfam" id="PF04734"/>
    </source>
</evidence>
<comment type="cofactor">
    <cofactor evidence="4">
        <name>Zn(2+)</name>
        <dbReference type="ChEBI" id="CHEBI:29105"/>
    </cofactor>
    <text evidence="4">Binds 1 zinc ion per subunit.</text>
</comment>
<dbReference type="GO" id="GO:0046512">
    <property type="term" value="P:sphingosine biosynthetic process"/>
    <property type="evidence" value="ECO:0007669"/>
    <property type="project" value="TreeGrafter"/>
</dbReference>
<dbReference type="GO" id="GO:0016020">
    <property type="term" value="C:membrane"/>
    <property type="evidence" value="ECO:0007669"/>
    <property type="project" value="GOC"/>
</dbReference>
<feature type="binding site" evidence="4">
    <location>
        <position position="511"/>
    </location>
    <ligand>
        <name>Zn(2+)</name>
        <dbReference type="ChEBI" id="CHEBI:29105"/>
    </ligand>
</feature>
<feature type="chain" id="PRO_5042175054" description="Neutral ceramidase" evidence="6">
    <location>
        <begin position="26"/>
        <end position="718"/>
    </location>
</feature>
<organism evidence="9 10">
    <name type="scientific">Lichtheimia ornata</name>
    <dbReference type="NCBI Taxonomy" id="688661"/>
    <lineage>
        <taxon>Eukaryota</taxon>
        <taxon>Fungi</taxon>
        <taxon>Fungi incertae sedis</taxon>
        <taxon>Mucoromycota</taxon>
        <taxon>Mucoromycotina</taxon>
        <taxon>Mucoromycetes</taxon>
        <taxon>Mucorales</taxon>
        <taxon>Lichtheimiaceae</taxon>
        <taxon>Lichtheimia</taxon>
    </lineage>
</organism>
<evidence type="ECO:0000256" key="1">
    <source>
        <dbReference type="ARBA" id="ARBA00009835"/>
    </source>
</evidence>
<accession>A0AAD7XX41</accession>
<dbReference type="InterPro" id="IPR006823">
    <property type="entry name" value="Ceramidase_alk"/>
</dbReference>
<dbReference type="EMBL" id="JARTCD010000042">
    <property type="protein sequence ID" value="KAJ8656168.1"/>
    <property type="molecule type" value="Genomic_DNA"/>
</dbReference>
<dbReference type="EC" id="3.5.1.23" evidence="5"/>
<dbReference type="PANTHER" id="PTHR12670">
    <property type="entry name" value="CERAMIDASE"/>
    <property type="match status" value="1"/>
</dbReference>
<keyword evidence="2 5" id="KW-0378">Hydrolase</keyword>
<keyword evidence="5" id="KW-0443">Lipid metabolism</keyword>
<dbReference type="Proteomes" id="UP001234581">
    <property type="component" value="Unassembled WGS sequence"/>
</dbReference>
<feature type="signal peptide" evidence="6">
    <location>
        <begin position="1"/>
        <end position="25"/>
    </location>
</feature>
<evidence type="ECO:0000313" key="10">
    <source>
        <dbReference type="Proteomes" id="UP001234581"/>
    </source>
</evidence>
<dbReference type="GO" id="GO:0005576">
    <property type="term" value="C:extracellular region"/>
    <property type="evidence" value="ECO:0007669"/>
    <property type="project" value="TreeGrafter"/>
</dbReference>
<keyword evidence="10" id="KW-1185">Reference proteome</keyword>
<dbReference type="GO" id="GO:0017040">
    <property type="term" value="F:N-acylsphingosine amidohydrolase activity"/>
    <property type="evidence" value="ECO:0007669"/>
    <property type="project" value="UniProtKB-UniRule"/>
</dbReference>
<feature type="active site" description="Nucleophile" evidence="3">
    <location>
        <position position="282"/>
    </location>
</feature>
<keyword evidence="5" id="KW-0746">Sphingolipid metabolism</keyword>
<comment type="catalytic activity">
    <reaction evidence="5">
        <text>an N-acylsphing-4-enine + H2O = sphing-4-enine + a fatty acid</text>
        <dbReference type="Rhea" id="RHEA:20856"/>
        <dbReference type="ChEBI" id="CHEBI:15377"/>
        <dbReference type="ChEBI" id="CHEBI:28868"/>
        <dbReference type="ChEBI" id="CHEBI:52639"/>
        <dbReference type="ChEBI" id="CHEBI:57756"/>
        <dbReference type="EC" id="3.5.1.23"/>
    </reaction>
</comment>
<keyword evidence="4" id="KW-0479">Metal-binding</keyword>
<evidence type="ECO:0000256" key="4">
    <source>
        <dbReference type="PIRSR" id="PIRSR606823-2"/>
    </source>
</evidence>
<dbReference type="GeneID" id="83215588"/>
<keyword evidence="4" id="KW-0862">Zinc</keyword>
<evidence type="ECO:0000259" key="8">
    <source>
        <dbReference type="Pfam" id="PF17048"/>
    </source>
</evidence>
<dbReference type="GO" id="GO:0046872">
    <property type="term" value="F:metal ion binding"/>
    <property type="evidence" value="ECO:0007669"/>
    <property type="project" value="UniProtKB-KW"/>
</dbReference>
<comment type="similarity">
    <text evidence="1 5">Belongs to the neutral ceramidase family.</text>
</comment>
<evidence type="ECO:0000256" key="5">
    <source>
        <dbReference type="RuleBase" id="RU366019"/>
    </source>
</evidence>
<proteinExistence type="inferred from homology"/>
<dbReference type="RefSeq" id="XP_058341081.1">
    <property type="nucleotide sequence ID" value="XM_058488188.1"/>
</dbReference>
<feature type="binding site" evidence="4">
    <location>
        <position position="122"/>
    </location>
    <ligand>
        <name>Zn(2+)</name>
        <dbReference type="ChEBI" id="CHEBI:29105"/>
    </ligand>
</feature>
<feature type="binding site" evidence="4">
    <location>
        <position position="470"/>
    </location>
    <ligand>
        <name>Zn(2+)</name>
        <dbReference type="ChEBI" id="CHEBI:29105"/>
    </ligand>
</feature>
<dbReference type="PANTHER" id="PTHR12670:SF1">
    <property type="entry name" value="NEUTRAL CERAMIDASE"/>
    <property type="match status" value="1"/>
</dbReference>
<feature type="domain" description="Neutral/alkaline non-lysosomal ceramidase C-terminal" evidence="8">
    <location>
        <begin position="542"/>
        <end position="716"/>
    </location>
</feature>
<dbReference type="Pfam" id="PF17048">
    <property type="entry name" value="Ceramidse_alk_C"/>
    <property type="match status" value="1"/>
</dbReference>
<keyword evidence="6" id="KW-0732">Signal</keyword>
<dbReference type="InterPro" id="IPR038445">
    <property type="entry name" value="NCDase_C_sf"/>
</dbReference>
<evidence type="ECO:0000256" key="6">
    <source>
        <dbReference type="SAM" id="SignalP"/>
    </source>
</evidence>
<dbReference type="Pfam" id="PF04734">
    <property type="entry name" value="Ceramidase_alk"/>
    <property type="match status" value="1"/>
</dbReference>
<reference evidence="9 10" key="1">
    <citation type="submission" date="2023-03" db="EMBL/GenBank/DDBJ databases">
        <title>Genome sequence of Lichtheimia ornata CBS 291.66.</title>
        <authorList>
            <person name="Mohabir J.T."/>
            <person name="Shea T.P."/>
            <person name="Kurbessoian T."/>
            <person name="Berby B."/>
            <person name="Fontaine J."/>
            <person name="Livny J."/>
            <person name="Gnirke A."/>
            <person name="Stajich J.E."/>
            <person name="Cuomo C.A."/>
        </authorList>
    </citation>
    <scope>NUCLEOTIDE SEQUENCE [LARGE SCALE GENOMIC DNA]</scope>
    <source>
        <strain evidence="9">CBS 291.66</strain>
    </source>
</reference>
<protein>
    <recommendedName>
        <fullName evidence="5">Neutral ceramidase</fullName>
        <ecNumber evidence="5">3.5.1.23</ecNumber>
    </recommendedName>
</protein>
<name>A0AAD7XX41_9FUNG</name>
<evidence type="ECO:0000256" key="3">
    <source>
        <dbReference type="PIRSR" id="PIRSR606823-1"/>
    </source>
</evidence>
<gene>
    <name evidence="9" type="ORF">O0I10_008181</name>
</gene>
<dbReference type="AlphaFoldDB" id="A0AAD7XX41"/>
<dbReference type="GO" id="GO:0042759">
    <property type="term" value="P:long-chain fatty acid biosynthetic process"/>
    <property type="evidence" value="ECO:0007669"/>
    <property type="project" value="TreeGrafter"/>
</dbReference>
<feature type="domain" description="Neutral/alkaline non-lysosomal ceramidase N-terminal" evidence="7">
    <location>
        <begin position="31"/>
        <end position="540"/>
    </location>
</feature>
<evidence type="ECO:0000313" key="9">
    <source>
        <dbReference type="EMBL" id="KAJ8656168.1"/>
    </source>
</evidence>
<dbReference type="Gene3D" id="2.60.40.2300">
    <property type="entry name" value="Neutral/alkaline non-lysosomal ceramidase, C-terminal domain"/>
    <property type="match status" value="1"/>
</dbReference>
<dbReference type="GO" id="GO:0046514">
    <property type="term" value="P:ceramide catabolic process"/>
    <property type="evidence" value="ECO:0007669"/>
    <property type="project" value="InterPro"/>
</dbReference>
<comment type="caution">
    <text evidence="9">The sequence shown here is derived from an EMBL/GenBank/DDBJ whole genome shotgun (WGS) entry which is preliminary data.</text>
</comment>
<sequence>MVLIRSVFLLIYASICCWWMCGATAKDDSSFKVGVGIGDITGPTAEIMMMGYAELGQTDKGILQRIFARAFIVATDTDRVVFVNTDTQSMGDIVKKRVVKKLQELYGNKVYTEQNVMLSSTHSHSSMGGYLQHALYEISVLGWIEETTKPMVEGIVNAIVRAHDHLQNGSVTVTRGELLDTNINRSPAAYLLNPKEERAEYKYDVDKDMTLLGFRDTDGNGLGLLNWFAVHGVSVNNTNHLVNGDNKGYAAYAAEKHYNHGKPGSRGSFVAAFAQANEGDVSPNTEGAYCTGTDIPCDGTRETKCPGTSTCNGRGPGWKISDLESNRIIGQNQADKAIELFDHGDKLMTLSGPIDYRQKYWDISNAVIKREDGTNASLCPAAMGYAFAAGTTDGPALSVFYQNTTHGNPFWDLIADLLKKPSKRQEECQQPKPVLLNTGEITFPYEWQPSIIDVQLIRIGNFFIAAVPSEMTTMSGRRLRKAIKKVLIEQGVGNNDTLVIQSGPANSYASYCATYEEYQMQRYEGASTPYGPHTLEAYIQVFTELATAMAKNEPIQDSEKLPDYTGKAFNLSPSYPADNSGVGKSFGDIIKDVETKDGNFSRADHPVISATFVAGNPRNNVKLDGTFLTIEQKQQQQHGNDTSSVWKVIRNDHDYDTRFHFSYKAKLFGLSQAKIEWHVDDNVSEGTYRIGYFGHHKKTLTGEVKSHQGYSSEFTIVP</sequence>
<dbReference type="InterPro" id="IPR031331">
    <property type="entry name" value="NEUT/ALK_ceramidase_C"/>
</dbReference>